<dbReference type="InterPro" id="IPR022412">
    <property type="entry name" value="Quinolinate_PRibosylTrfase_N"/>
</dbReference>
<dbReference type="PANTHER" id="PTHR43202">
    <property type="entry name" value="NICOTINATE-NUCLEOTIDE PYROPHOSPHORYLASE"/>
    <property type="match status" value="1"/>
</dbReference>
<dbReference type="SUPFAM" id="SSF54675">
    <property type="entry name" value="Nicotinate/Quinolinate PRTase N-terminal domain-like"/>
    <property type="match status" value="1"/>
</dbReference>
<dbReference type="PANTHER" id="PTHR43202:SF1">
    <property type="entry name" value="NICOTINATE PHOSPHORIBOSYLTRANSFERASE"/>
    <property type="match status" value="1"/>
</dbReference>
<name>A0AAW3ZV82_9BACT</name>
<reference evidence="8 11" key="2">
    <citation type="submission" date="2020-10" db="EMBL/GenBank/DDBJ databases">
        <title>Campylobacter californiensis sp. nov. isolated from cattle and feral swine in California.</title>
        <authorList>
            <person name="Miller W.G."/>
        </authorList>
    </citation>
    <scope>NUCLEOTIDE SEQUENCE [LARGE SCALE GENOMIC DNA]</scope>
    <source>
        <strain evidence="8 11">RM12919</strain>
    </source>
</reference>
<proteinExistence type="predicted"/>
<accession>A0AAW3ZV82</accession>
<dbReference type="SUPFAM" id="SSF51690">
    <property type="entry name" value="Nicotinate/Quinolinate PRTase C-terminal domain-like"/>
    <property type="match status" value="1"/>
</dbReference>
<evidence type="ECO:0000313" key="8">
    <source>
        <dbReference type="EMBL" id="MBE2987069.1"/>
    </source>
</evidence>
<keyword evidence="3" id="KW-0597">Phosphoprotein</keyword>
<reference evidence="9 10" key="1">
    <citation type="submission" date="2015-08" db="EMBL/GenBank/DDBJ databases">
        <title>Comparative genomics of the Campylobacter concisus group.</title>
        <authorList>
            <person name="Yee E."/>
            <person name="Chapman M.H."/>
            <person name="Huynh S."/>
            <person name="Bono J.L."/>
            <person name="On S.L."/>
            <person name="St Leger J."/>
            <person name="Foster G."/>
            <person name="Parker C.T."/>
            <person name="Miller W.G."/>
        </authorList>
    </citation>
    <scope>NUCLEOTIDE SEQUENCE [LARGE SCALE GENOMIC DNA]</scope>
    <source>
        <strain evidence="9 10">RM9337</strain>
    </source>
</reference>
<comment type="pathway">
    <text evidence="1">Cofactor biosynthesis; NAD(+) biosynthesis; nicotinate D-ribonucleotide from nicotinate: step 1/1.</text>
</comment>
<dbReference type="Proteomes" id="UP000650616">
    <property type="component" value="Unassembled WGS sequence"/>
</dbReference>
<dbReference type="InterPro" id="IPR013785">
    <property type="entry name" value="Aldolase_TIM"/>
</dbReference>
<evidence type="ECO:0000259" key="7">
    <source>
        <dbReference type="Pfam" id="PF02749"/>
    </source>
</evidence>
<comment type="caution">
    <text evidence="9">The sequence shown here is derived from an EMBL/GenBank/DDBJ whole genome shotgun (WGS) entry which is preliminary data.</text>
</comment>
<dbReference type="Gene3D" id="3.20.20.70">
    <property type="entry name" value="Aldolase class I"/>
    <property type="match status" value="1"/>
</dbReference>
<dbReference type="InterPro" id="IPR036068">
    <property type="entry name" value="Nicotinate_pribotase-like_C"/>
</dbReference>
<evidence type="ECO:0000256" key="6">
    <source>
        <dbReference type="ARBA" id="ARBA00048668"/>
    </source>
</evidence>
<dbReference type="PIRSF" id="PIRSF000484">
    <property type="entry name" value="NAPRT"/>
    <property type="match status" value="1"/>
</dbReference>
<dbReference type="GO" id="GO:0009435">
    <property type="term" value="P:NAD+ biosynthetic process"/>
    <property type="evidence" value="ECO:0007669"/>
    <property type="project" value="InterPro"/>
</dbReference>
<keyword evidence="4 9" id="KW-0436">Ligase</keyword>
<dbReference type="RefSeq" id="WP_169936937.1">
    <property type="nucleotide sequence ID" value="NZ_CP012545.1"/>
</dbReference>
<keyword evidence="10" id="KW-1185">Reference proteome</keyword>
<evidence type="ECO:0000313" key="10">
    <source>
        <dbReference type="Proteomes" id="UP000650616"/>
    </source>
</evidence>
<dbReference type="Pfam" id="PF02749">
    <property type="entry name" value="QRPTase_N"/>
    <property type="match status" value="1"/>
</dbReference>
<evidence type="ECO:0000256" key="3">
    <source>
        <dbReference type="ARBA" id="ARBA00022553"/>
    </source>
</evidence>
<keyword evidence="9" id="KW-0808">Transferase</keyword>
<evidence type="ECO:0000256" key="4">
    <source>
        <dbReference type="ARBA" id="ARBA00022598"/>
    </source>
</evidence>
<evidence type="ECO:0000256" key="5">
    <source>
        <dbReference type="ARBA" id="ARBA00022642"/>
    </source>
</evidence>
<protein>
    <recommendedName>
        <fullName evidence="2">nicotinate phosphoribosyltransferase</fullName>
        <ecNumber evidence="2">6.3.4.21</ecNumber>
    </recommendedName>
</protein>
<comment type="catalytic activity">
    <reaction evidence="6">
        <text>5-phospho-alpha-D-ribose 1-diphosphate + nicotinate + ATP + H2O = nicotinate beta-D-ribonucleotide + ADP + phosphate + diphosphate</text>
        <dbReference type="Rhea" id="RHEA:36163"/>
        <dbReference type="ChEBI" id="CHEBI:15377"/>
        <dbReference type="ChEBI" id="CHEBI:30616"/>
        <dbReference type="ChEBI" id="CHEBI:32544"/>
        <dbReference type="ChEBI" id="CHEBI:33019"/>
        <dbReference type="ChEBI" id="CHEBI:43474"/>
        <dbReference type="ChEBI" id="CHEBI:57502"/>
        <dbReference type="ChEBI" id="CHEBI:58017"/>
        <dbReference type="ChEBI" id="CHEBI:456216"/>
        <dbReference type="EC" id="6.3.4.21"/>
    </reaction>
</comment>
<evidence type="ECO:0000313" key="9">
    <source>
        <dbReference type="EMBL" id="MBE3607921.1"/>
    </source>
</evidence>
<dbReference type="InterPro" id="IPR053190">
    <property type="entry name" value="NAPRTase-like"/>
</dbReference>
<dbReference type="EMBL" id="LIWG01000003">
    <property type="protein sequence ID" value="MBE3607921.1"/>
    <property type="molecule type" value="Genomic_DNA"/>
</dbReference>
<feature type="domain" description="Quinolinate phosphoribosyl transferase N-terminal" evidence="7">
    <location>
        <begin position="46"/>
        <end position="122"/>
    </location>
</feature>
<evidence type="ECO:0000256" key="2">
    <source>
        <dbReference type="ARBA" id="ARBA00013236"/>
    </source>
</evidence>
<dbReference type="GO" id="GO:0004516">
    <property type="term" value="F:nicotinate phosphoribosyltransferase activity"/>
    <property type="evidence" value="ECO:0007669"/>
    <property type="project" value="UniProtKB-EC"/>
</dbReference>
<dbReference type="InterPro" id="IPR037128">
    <property type="entry name" value="Quinolinate_PRibosylTase_N_sf"/>
</dbReference>
<dbReference type="EC" id="6.3.4.21" evidence="2"/>
<dbReference type="AlphaFoldDB" id="A0AAW3ZV82"/>
<sequence length="366" mass="40200">MNEIELKKQGKIARLTNKTFKFDPRIADGFYTARYFLKINKIIKENLPNQHVTMQFFQRTDDIVLCGIDEVVSLIHTFAKEPGKLKIYALNDGDVVCAGEPVLKISGAYENFGFLENIIDATLTRRSCVATNVANALKAGGGKIVFSMADRQDDISTQIGDGYATFIAGVNRVSTDAQGFWWGGSGMGTMPHALIQMCQGDVVKACKIYAKTFPDELVTALVDYNNDVITDALAAAHAMGAKLGAVRVDTSKNLIDKYFESKDTSKFDPHGVCKELIFALRKALDENDFKHVKIVVSSGFTPQKIADFEEANTPVDIYGVGSFTVKNDICGFTGDLVELNGKEEAKFGRGEVVSSRLQEVEFTPNL</sequence>
<dbReference type="Gene3D" id="3.90.1170.20">
    <property type="entry name" value="Quinolinate phosphoribosyl transferase, N-terminal domain"/>
    <property type="match status" value="1"/>
</dbReference>
<keyword evidence="5" id="KW-0662">Pyridine nucleotide biosynthesis</keyword>
<dbReference type="GO" id="GO:0016763">
    <property type="term" value="F:pentosyltransferase activity"/>
    <property type="evidence" value="ECO:0007669"/>
    <property type="project" value="InterPro"/>
</dbReference>
<dbReference type="InterPro" id="IPR007229">
    <property type="entry name" value="Nic_PRibTrfase-Fam"/>
</dbReference>
<dbReference type="Proteomes" id="UP001318760">
    <property type="component" value="Unassembled WGS sequence"/>
</dbReference>
<dbReference type="NCBIfam" id="NF005529">
    <property type="entry name" value="PRK07188.1"/>
    <property type="match status" value="1"/>
</dbReference>
<gene>
    <name evidence="8" type="ORF">CCAL12919_08065</name>
    <name evidence="9" type="ORF">CCAL9337_04145</name>
</gene>
<evidence type="ECO:0000256" key="1">
    <source>
        <dbReference type="ARBA" id="ARBA00004952"/>
    </source>
</evidence>
<evidence type="ECO:0000313" key="11">
    <source>
        <dbReference type="Proteomes" id="UP001318760"/>
    </source>
</evidence>
<dbReference type="EMBL" id="JADBHS010000017">
    <property type="protein sequence ID" value="MBE2987069.1"/>
    <property type="molecule type" value="Genomic_DNA"/>
</dbReference>
<organism evidence="9 10">
    <name type="scientific">Campylobacter californiensis</name>
    <dbReference type="NCBI Taxonomy" id="1032243"/>
    <lineage>
        <taxon>Bacteria</taxon>
        <taxon>Pseudomonadati</taxon>
        <taxon>Campylobacterota</taxon>
        <taxon>Epsilonproteobacteria</taxon>
        <taxon>Campylobacterales</taxon>
        <taxon>Campylobacteraceae</taxon>
        <taxon>Campylobacter</taxon>
    </lineage>
</organism>
<keyword evidence="9" id="KW-0328">Glycosyltransferase</keyword>